<dbReference type="RefSeq" id="WP_005628075.1">
    <property type="nucleotide sequence ID" value="NZ_AMRA01000067.1"/>
</dbReference>
<comment type="caution">
    <text evidence="6">The sequence shown here is derived from an EMBL/GenBank/DDBJ whole genome shotgun (WGS) entry which is preliminary data.</text>
</comment>
<dbReference type="InterPro" id="IPR041679">
    <property type="entry name" value="DNA2/NAM7-like_C"/>
</dbReference>
<dbReference type="Pfam" id="PF13086">
    <property type="entry name" value="AAA_11"/>
    <property type="match status" value="2"/>
</dbReference>
<feature type="domain" description="DNA2/NAM7 helicase helicase" evidence="2">
    <location>
        <begin position="853"/>
        <end position="956"/>
    </location>
</feature>
<dbReference type="eggNOG" id="COG0507">
    <property type="taxonomic scope" value="Bacteria"/>
</dbReference>
<dbReference type="eggNOG" id="COG1112">
    <property type="taxonomic scope" value="Bacteria"/>
</dbReference>
<dbReference type="OrthoDB" id="9757917at2"/>
<dbReference type="PANTHER" id="PTHR10887">
    <property type="entry name" value="DNA2/NAM7 HELICASE FAMILY"/>
    <property type="match status" value="1"/>
</dbReference>
<protein>
    <submittedName>
        <fullName evidence="6">AAA domain protein</fullName>
    </submittedName>
</protein>
<accession>K5BJN3</accession>
<proteinExistence type="predicted"/>
<dbReference type="CDD" id="cd18808">
    <property type="entry name" value="SF1_C_Upf1"/>
    <property type="match status" value="1"/>
</dbReference>
<keyword evidence="7" id="KW-1185">Reference proteome</keyword>
<organism evidence="6 7">
    <name type="scientific">Mycolicibacterium hassiacum (strain DSM 44199 / CIP 105218 / JCM 12690 / 3849)</name>
    <name type="common">Mycobacterium hassiacum</name>
    <dbReference type="NCBI Taxonomy" id="1122247"/>
    <lineage>
        <taxon>Bacteria</taxon>
        <taxon>Bacillati</taxon>
        <taxon>Actinomycetota</taxon>
        <taxon>Actinomycetes</taxon>
        <taxon>Mycobacteriales</taxon>
        <taxon>Mycobacteriaceae</taxon>
        <taxon>Mycolicibacterium</taxon>
    </lineage>
</organism>
<dbReference type="InterPro" id="IPR041650">
    <property type="entry name" value="HEPN_Swt1"/>
</dbReference>
<feature type="domain" description="Swt1-like HEPN" evidence="4">
    <location>
        <begin position="14"/>
        <end position="128"/>
    </location>
</feature>
<dbReference type="InterPro" id="IPR047187">
    <property type="entry name" value="SF1_C_Upf1"/>
</dbReference>
<evidence type="ECO:0000259" key="2">
    <source>
        <dbReference type="Pfam" id="PF13086"/>
    </source>
</evidence>
<dbReference type="Pfam" id="PF13195">
    <property type="entry name" value="DUF4011"/>
    <property type="match status" value="1"/>
</dbReference>
<feature type="region of interest" description="Disordered" evidence="1">
    <location>
        <begin position="148"/>
        <end position="195"/>
    </location>
</feature>
<dbReference type="Pfam" id="PF13087">
    <property type="entry name" value="AAA_12"/>
    <property type="match status" value="1"/>
</dbReference>
<dbReference type="STRING" id="1122247.GCA_000379865_03758"/>
<dbReference type="PATRIC" id="fig|1122247.3.peg.2469"/>
<dbReference type="Pfam" id="PF18731">
    <property type="entry name" value="HEPN_Swt1"/>
    <property type="match status" value="1"/>
</dbReference>
<reference evidence="6 7" key="1">
    <citation type="journal article" date="2012" name="J. Bacteriol.">
        <title>Genome sequence of Mycobacterium hassiacum DSM 44199, a rare source of heat-stable mycobacterial proteins.</title>
        <authorList>
            <person name="Tiago I."/>
            <person name="Maranha A."/>
            <person name="Mendes V."/>
            <person name="Alarico S."/>
            <person name="Moynihan P.J."/>
            <person name="Clarke A.J."/>
            <person name="Macedo-Ribeiro S."/>
            <person name="Pereira P.J."/>
            <person name="Empadinhas N."/>
        </authorList>
    </citation>
    <scope>NUCLEOTIDE SEQUENCE [LARGE SCALE GENOMIC DNA]</scope>
    <source>
        <strain evidence="7">DSM 44199 / CIP 105218 / JCM 12690 / 3849</strain>
    </source>
</reference>
<dbReference type="InterPro" id="IPR025103">
    <property type="entry name" value="DUF4011"/>
</dbReference>
<feature type="domain" description="DNA2/NAM7 helicase-like C-terminal" evidence="3">
    <location>
        <begin position="1550"/>
        <end position="1749"/>
    </location>
</feature>
<feature type="domain" description="Restriction endonuclease type II-like" evidence="5">
    <location>
        <begin position="1800"/>
        <end position="1896"/>
    </location>
</feature>
<dbReference type="Gene3D" id="3.10.620.30">
    <property type="match status" value="1"/>
</dbReference>
<evidence type="ECO:0000256" key="1">
    <source>
        <dbReference type="SAM" id="MobiDB-lite"/>
    </source>
</evidence>
<evidence type="ECO:0000259" key="4">
    <source>
        <dbReference type="Pfam" id="PF18731"/>
    </source>
</evidence>
<evidence type="ECO:0000313" key="7">
    <source>
        <dbReference type="Proteomes" id="UP000006265"/>
    </source>
</evidence>
<evidence type="ECO:0000259" key="3">
    <source>
        <dbReference type="Pfam" id="PF13087"/>
    </source>
</evidence>
<evidence type="ECO:0000313" key="6">
    <source>
        <dbReference type="EMBL" id="EKF23414.1"/>
    </source>
</evidence>
<feature type="domain" description="DNA2/NAM7 helicase helicase" evidence="2">
    <location>
        <begin position="1465"/>
        <end position="1528"/>
    </location>
</feature>
<feature type="region of interest" description="Disordered" evidence="1">
    <location>
        <begin position="1904"/>
        <end position="1951"/>
    </location>
</feature>
<dbReference type="Pfam" id="PF18741">
    <property type="entry name" value="MTES_1575"/>
    <property type="match status" value="1"/>
</dbReference>
<dbReference type="InterPro" id="IPR041677">
    <property type="entry name" value="DNA2/NAM7_AAA_11"/>
</dbReference>
<dbReference type="Proteomes" id="UP000006265">
    <property type="component" value="Unassembled WGS sequence"/>
</dbReference>
<dbReference type="EMBL" id="AMRA01000067">
    <property type="protein sequence ID" value="EKF23414.1"/>
    <property type="molecule type" value="Genomic_DNA"/>
</dbReference>
<sequence length="2412" mass="265549">MPDRDYHPVVGEAIHIVIGGLQPFVERVMARALPPGVEWTEVIRLKDVANNRRGGEYRPNDLSLMLRAMTERLGDYGYPFSNHMSRQAQTYASELRDIRNRWAHTEFFSAPDAYRAIDTIELLLRAIGAEPEAAQVAQLKPRVVPIAGPGAGSGKPTGAQPAGAPNGCGSASAPSAATSPKPPKPSAPQPSQAGAPRIEIEAVTELSYPMAHCGIPVIEHITVEPAGNDIRSAVLEVDVVSAHGSHGGPQQIFLDVAANRPTIVRDVDLKLDPAAMLQVSDQCPGSLRAVLRNAAGEVLAEASKDVNILAANQWKATPLQLALEMLATHVQPNSIAVNALMVEVSDRLQSLTGNSAIDGYQSENPERVDAIAQAVFEAMQGRDIRYSEPPASWGDDGQKIRTPAEVLEGRLGTCLDTTLTMAAVLEQAGINATIWVLNGHAFLGYWRRDAALGSVSTTEVVDVVNQVELGNIRLVETTMVTQPDAAFADATNAPRTRYLTGDLTEILGVTDIRQARFGRIYPLPSREKDADGNTVVTQYTPPEAPAIEVSVTGAGGQRSGDGEPVPARIRQWKNALLDLSLRNKLINYTERSGYRVEVPGPALGRFEDIVNAGVTINLLASDAVKSVDRARGIRYGRDLPENDRELLLADKHSVYIDITDASYQSKLRYLAYKAKTIVEETGSNNLYLAFGMLNWRFNDRDLRSPLILVPVTLTTTNRGQRYVLTIDEAGASTPNYCLVEKLRVSFGLEIPGLANPTEDDSGIDLELSFNAVREAVAKAGLSFRVEETVHLSILQFAKFPLWKDLDESWAELSRNSLVTHLINSPNEKFSDPVNEPPQVDLDELGASLPMPADSSQLQAVAEAVAGRTFVLEGPPGTGKSQTITNLLAHAMVSGRRVLFVAEKRAALDVVKDRLERVGLGELSLDLHDKSARPAAVRQQIKQALELRVNHDAAALKTNLQTVESSRRVLARYADRLHETNAAGLSLYTARSSELAADQEIAPLTVPPTLVASGDPETFENLSRLFRDLPEKADLARPSQRHPWGFIDVADPGALNPSEIHAAAVEFDQALIDLLDRGVDLDQIARAGDSYEVFIWADLTTAPRYPIEGLDELHSESWKAELAAIKQRANQIAASKPSWSATVTPAAMDLDIPAIHQAAVDADNSGFFGRRKRRRAVLERLSSVLCVEAKTVKLKTLSTLTGEILETFEAVQQLRERVAKIPVAIMPDPWNPLVDEDTKKLIENLDLIDWLVATLCSEREYPYVDVLRDYYASRPSGELAEPVERLAKSWARLTKVTGVERTQQQAWADPDPFLARWWETRAARRLETTATIDRWVDLLRHVQPLRAVGMDEARADILSGKIVAEDAALAFDRGIAAASVSERFEASALNDFDVEAHSKAIKRFATGTSAVREELCRAIPAKLLGQRSFDPDAGGRIGNLRRQLDRKRGGMSVRALMENYGDLITQILPCTLMSPESVARFFPAKAELFDIVVFDEASQIRVADAIGAMGRAKSVVVVGDSKQMPPTSFAEVSATIDEEAEFDESIVPDEESILTECVKAFVPQQWLSWHYRSQDEALIAFSNYHYYENRLASFPAPLPASGSGARGHGISLVRVDGHFERKARGKSLRTNRVEAERIVEDVKQRFAQSPDKAPSLGVITFNAQQRDLIENLLRDTGDDRILQALDQPDGLFVKNLENVQGDERDTILFSVAFSADDKGVVPLNFGPLSKPGGERRLNVAITRARREVVLYASFDPSELRAEETTQLGTKHLKAYLELAARGVQTVTDGGKRQPVFDRHRDDIAEALRDTGLIVQTDVGLSDFRVDLVISSPDQPEQPLVAVLLDGPDWYGRRTVSDRDALPVEVLDRLMKWPGVERVWLPEWLHRREATIERLKKAVEEAQEKLARRAEEASDVSSAPATESPRPEPVPVSGRSAAAVEPSRGEAEAPRQFATLRSAPTATVERGETQHPLIKPYQEYRLLTPDWGDYGIAVEPDFVPAIRSLYPDEWSDDARHLRTDAQLVPEPAGSRGRWAISVRAHGKTIGYLGADQEETWSGVIRRVIASGYIPTTSCQIYAYGDFYWDDKDYLPDVRIALGDPAVALPINNPPEVPYTLLPKSSSFQVTRTEEYFDILSQYVPEGGYGVLFVTLHAGQPAGSGKPYVEVRIDGKRVGRLTPQTSQRLLPLIRHFEARGFVTVCRGNIKGSALAVELRITAIKAHEATPEVLDGPPITVPSLVPRREDPLQYDLSKLAPVLEPLPLVPPPPMLAEPGDGTVIRFYKGGGRYVYVAIRRGRYWETTSTGAWRSMKPRMNWETLGSQLPSAEVVTAWSDVKTQVDARVRQYGAVVQFTVGRHRIAAVNIDDSGDDEGDWYTTVSDDLESELRLGKFARWSEIVRYGSQVQVAVRWRSLRD</sequence>
<dbReference type="GO" id="GO:0004386">
    <property type="term" value="F:helicase activity"/>
    <property type="evidence" value="ECO:0007669"/>
    <property type="project" value="InterPro"/>
</dbReference>
<dbReference type="Gene3D" id="3.40.50.300">
    <property type="entry name" value="P-loop containing nucleotide triphosphate hydrolases"/>
    <property type="match status" value="3"/>
</dbReference>
<feature type="compositionally biased region" description="Low complexity" evidence="1">
    <location>
        <begin position="161"/>
        <end position="179"/>
    </location>
</feature>
<dbReference type="InterPro" id="IPR049468">
    <property type="entry name" value="Restrct_endonuc-II-like_dom"/>
</dbReference>
<name>K5BJN3_MYCHD</name>
<dbReference type="SUPFAM" id="SSF52540">
    <property type="entry name" value="P-loop containing nucleoside triphosphate hydrolases"/>
    <property type="match status" value="1"/>
</dbReference>
<evidence type="ECO:0000259" key="5">
    <source>
        <dbReference type="Pfam" id="PF18741"/>
    </source>
</evidence>
<dbReference type="InterPro" id="IPR027417">
    <property type="entry name" value="P-loop_NTPase"/>
</dbReference>
<dbReference type="InterPro" id="IPR045055">
    <property type="entry name" value="DNA2/NAM7-like"/>
</dbReference>
<gene>
    <name evidence="6" type="ORF">C731_2568</name>
</gene>